<evidence type="ECO:0000256" key="2">
    <source>
        <dbReference type="ARBA" id="ARBA00022448"/>
    </source>
</evidence>
<evidence type="ECO:0000256" key="7">
    <source>
        <dbReference type="RuleBase" id="RU363032"/>
    </source>
</evidence>
<comment type="subcellular location">
    <subcellularLocation>
        <location evidence="1 7">Cell membrane</location>
        <topology evidence="1 7">Multi-pass membrane protein</topology>
    </subcellularLocation>
</comment>
<feature type="domain" description="ABC transmembrane type-1" evidence="9">
    <location>
        <begin position="103"/>
        <end position="315"/>
    </location>
</feature>
<dbReference type="Gene3D" id="1.10.3720.10">
    <property type="entry name" value="MetI-like"/>
    <property type="match status" value="1"/>
</dbReference>
<comment type="similarity">
    <text evidence="7">Belongs to the binding-protein-dependent transport system permease family.</text>
</comment>
<feature type="transmembrane region" description="Helical" evidence="7">
    <location>
        <begin position="241"/>
        <end position="261"/>
    </location>
</feature>
<dbReference type="Pfam" id="PF00528">
    <property type="entry name" value="BPD_transp_1"/>
    <property type="match status" value="1"/>
</dbReference>
<feature type="compositionally biased region" description="Low complexity" evidence="8">
    <location>
        <begin position="1"/>
        <end position="27"/>
    </location>
</feature>
<keyword evidence="4 7" id="KW-0812">Transmembrane</keyword>
<evidence type="ECO:0000313" key="11">
    <source>
        <dbReference type="Proteomes" id="UP000054375"/>
    </source>
</evidence>
<dbReference type="GO" id="GO:0005886">
    <property type="term" value="C:plasma membrane"/>
    <property type="evidence" value="ECO:0007669"/>
    <property type="project" value="UniProtKB-SubCell"/>
</dbReference>
<sequence>MSSPSSTRTASPPRPAPAAVRRVSPASRPRRTGRRSGLTASGFLAPFAVLFLSMMVAPICYAIYQSFFTVHRAGLFGGAQSTEFAGLSNYADAFKDHDFIASIVRVVLLGCVQVPVMLGLALLLALLLDSRSARLRKTYRLTFFLPYALPGAIAAVMWSFLLVKDLSPFTGPLSHLGMHTDFLSPSWVPVSIGNMITWGWTGYNMLIIYSALQTIPAEVMEAAALDGCTGWRLAWAVKIPLVRPALVLTTVFSIIGTAQMYTEPAVLVGARIPGVDPKFTPIMNTTLGMDVGGQNLAAAESVVLALITLVLSFGFLKYNQHKGAMA</sequence>
<reference evidence="10 11" key="1">
    <citation type="submission" date="2015-10" db="EMBL/GenBank/DDBJ databases">
        <title>Draft genome sequence of Streptomyces griseorubiginosus DSM 40469, type strain for the species Streptomyces griseorubiginosus.</title>
        <authorList>
            <person name="Ruckert C."/>
            <person name="Winkler A."/>
            <person name="Kalinowski J."/>
            <person name="Kampfer P."/>
            <person name="Glaeser S."/>
        </authorList>
    </citation>
    <scope>NUCLEOTIDE SEQUENCE [LARGE SCALE GENOMIC DNA]</scope>
    <source>
        <strain evidence="10 11">DSM 40469</strain>
    </source>
</reference>
<feature type="transmembrane region" description="Helical" evidence="7">
    <location>
        <begin position="99"/>
        <end position="127"/>
    </location>
</feature>
<feature type="transmembrane region" description="Helical" evidence="7">
    <location>
        <begin position="38"/>
        <end position="64"/>
    </location>
</feature>
<evidence type="ECO:0000256" key="6">
    <source>
        <dbReference type="ARBA" id="ARBA00023136"/>
    </source>
</evidence>
<dbReference type="InterPro" id="IPR000515">
    <property type="entry name" value="MetI-like"/>
</dbReference>
<keyword evidence="11" id="KW-1185">Reference proteome</keyword>
<evidence type="ECO:0000313" key="10">
    <source>
        <dbReference type="EMBL" id="KUN61097.1"/>
    </source>
</evidence>
<dbReference type="PANTHER" id="PTHR43227">
    <property type="entry name" value="BLL4140 PROTEIN"/>
    <property type="match status" value="1"/>
</dbReference>
<dbReference type="PROSITE" id="PS50928">
    <property type="entry name" value="ABC_TM1"/>
    <property type="match status" value="1"/>
</dbReference>
<evidence type="ECO:0000256" key="4">
    <source>
        <dbReference type="ARBA" id="ARBA00022692"/>
    </source>
</evidence>
<dbReference type="SUPFAM" id="SSF161098">
    <property type="entry name" value="MetI-like"/>
    <property type="match status" value="1"/>
</dbReference>
<comment type="caution">
    <text evidence="10">The sequence shown here is derived from an EMBL/GenBank/DDBJ whole genome shotgun (WGS) entry which is preliminary data.</text>
</comment>
<keyword evidence="5 7" id="KW-1133">Transmembrane helix</keyword>
<protein>
    <submittedName>
        <fullName evidence="10">ABC transporter permease</fullName>
    </submittedName>
</protein>
<feature type="transmembrane region" description="Helical" evidence="7">
    <location>
        <begin position="139"/>
        <end position="162"/>
    </location>
</feature>
<dbReference type="PANTHER" id="PTHR43227:SF8">
    <property type="entry name" value="DIACETYLCHITOBIOSE UPTAKE SYSTEM PERMEASE PROTEIN DASB"/>
    <property type="match status" value="1"/>
</dbReference>
<dbReference type="CDD" id="cd06261">
    <property type="entry name" value="TM_PBP2"/>
    <property type="match status" value="1"/>
</dbReference>
<name>A0A101RST5_9ACTN</name>
<dbReference type="GO" id="GO:0055085">
    <property type="term" value="P:transmembrane transport"/>
    <property type="evidence" value="ECO:0007669"/>
    <property type="project" value="InterPro"/>
</dbReference>
<gene>
    <name evidence="10" type="ORF">AQJ54_33710</name>
</gene>
<dbReference type="AlphaFoldDB" id="A0A101RST5"/>
<feature type="transmembrane region" description="Helical" evidence="7">
    <location>
        <begin position="296"/>
        <end position="316"/>
    </location>
</feature>
<evidence type="ECO:0000256" key="5">
    <source>
        <dbReference type="ARBA" id="ARBA00022989"/>
    </source>
</evidence>
<dbReference type="Proteomes" id="UP000054375">
    <property type="component" value="Unassembled WGS sequence"/>
</dbReference>
<feature type="region of interest" description="Disordered" evidence="8">
    <location>
        <begin position="1"/>
        <end position="36"/>
    </location>
</feature>
<dbReference type="InterPro" id="IPR035906">
    <property type="entry name" value="MetI-like_sf"/>
</dbReference>
<evidence type="ECO:0000256" key="8">
    <source>
        <dbReference type="SAM" id="MobiDB-lite"/>
    </source>
</evidence>
<feature type="transmembrane region" description="Helical" evidence="7">
    <location>
        <begin position="182"/>
        <end position="203"/>
    </location>
</feature>
<accession>A0A101RST5</accession>
<dbReference type="RefSeq" id="WP_062243824.1">
    <property type="nucleotide sequence ID" value="NZ_JBPJFL010000002.1"/>
</dbReference>
<dbReference type="EMBL" id="LMWV01000028">
    <property type="protein sequence ID" value="KUN61097.1"/>
    <property type="molecule type" value="Genomic_DNA"/>
</dbReference>
<keyword evidence="2 7" id="KW-0813">Transport</keyword>
<keyword evidence="6 7" id="KW-0472">Membrane</keyword>
<evidence type="ECO:0000259" key="9">
    <source>
        <dbReference type="PROSITE" id="PS50928"/>
    </source>
</evidence>
<evidence type="ECO:0000256" key="3">
    <source>
        <dbReference type="ARBA" id="ARBA00022475"/>
    </source>
</evidence>
<dbReference type="InterPro" id="IPR050809">
    <property type="entry name" value="UgpAE/MalFG_permease"/>
</dbReference>
<organism evidence="10 11">
    <name type="scientific">Streptomyces griseorubiginosus</name>
    <dbReference type="NCBI Taxonomy" id="67304"/>
    <lineage>
        <taxon>Bacteria</taxon>
        <taxon>Bacillati</taxon>
        <taxon>Actinomycetota</taxon>
        <taxon>Actinomycetes</taxon>
        <taxon>Kitasatosporales</taxon>
        <taxon>Streptomycetaceae</taxon>
        <taxon>Streptomyces</taxon>
    </lineage>
</organism>
<evidence type="ECO:0000256" key="1">
    <source>
        <dbReference type="ARBA" id="ARBA00004651"/>
    </source>
</evidence>
<proteinExistence type="inferred from homology"/>
<keyword evidence="3" id="KW-1003">Cell membrane</keyword>